<dbReference type="SMART" id="SM00020">
    <property type="entry name" value="Tryp_SPc"/>
    <property type="match status" value="1"/>
</dbReference>
<comment type="caution">
    <text evidence="10">The sequence shown here is derived from an EMBL/GenBank/DDBJ whole genome shotgun (WGS) entry which is preliminary data.</text>
</comment>
<evidence type="ECO:0000313" key="10">
    <source>
        <dbReference type="EMBL" id="NXX46911.1"/>
    </source>
</evidence>
<dbReference type="FunFam" id="2.40.10.10:FF:000003">
    <property type="entry name" value="Transmembrane serine protease 3"/>
    <property type="match status" value="1"/>
</dbReference>
<evidence type="ECO:0000256" key="7">
    <source>
        <dbReference type="ARBA" id="ARBA00023157"/>
    </source>
</evidence>
<sequence>SCGTRPLAEHHGLSRVVGGSDASPGAWPWIVSIQLPGAAGSGHICGGSLIHPRWVLTAGHCFDKYRNVPTWRMVIGATRLSELGPEAQVRNSKRLLIHESYRSGTFENDIALLELDEPVQCSDYVQLACVTHFSDVVVSQLTDCHVAGWGYTTARSAEISDVLQEAKVHLINVKLCNSSEWYGGAVHSYNLCAGDRQGGIDTCQGDSGGPLVCRAPHANFFWLVGLTSWGKGCARPKQPGIYTSTQHFFNWV</sequence>
<evidence type="ECO:0000313" key="11">
    <source>
        <dbReference type="Proteomes" id="UP000627253"/>
    </source>
</evidence>
<keyword evidence="7" id="KW-1015">Disulfide bond</keyword>
<evidence type="ECO:0000256" key="2">
    <source>
        <dbReference type="ARBA" id="ARBA00012050"/>
    </source>
</evidence>
<dbReference type="InterPro" id="IPR033116">
    <property type="entry name" value="TRYPSIN_SER"/>
</dbReference>
<dbReference type="InterPro" id="IPR009003">
    <property type="entry name" value="Peptidase_S1_PA"/>
</dbReference>
<dbReference type="PANTHER" id="PTHR24252">
    <property type="entry name" value="ACROSIN-RELATED"/>
    <property type="match status" value="1"/>
</dbReference>
<dbReference type="GO" id="GO:0004252">
    <property type="term" value="F:serine-type endopeptidase activity"/>
    <property type="evidence" value="ECO:0007669"/>
    <property type="project" value="InterPro"/>
</dbReference>
<dbReference type="InterPro" id="IPR043504">
    <property type="entry name" value="Peptidase_S1_PA_chymotrypsin"/>
</dbReference>
<dbReference type="OrthoDB" id="6339452at2759"/>
<dbReference type="PROSITE" id="PS00134">
    <property type="entry name" value="TRYPSIN_HIS"/>
    <property type="match status" value="1"/>
</dbReference>
<dbReference type="GO" id="GO:0007340">
    <property type="term" value="P:acrosome reaction"/>
    <property type="evidence" value="ECO:0007669"/>
    <property type="project" value="TreeGrafter"/>
</dbReference>
<dbReference type="InterPro" id="IPR001254">
    <property type="entry name" value="Trypsin_dom"/>
</dbReference>
<dbReference type="InterPro" id="IPR001314">
    <property type="entry name" value="Peptidase_S1A"/>
</dbReference>
<feature type="non-terminal residue" evidence="10">
    <location>
        <position position="1"/>
    </location>
</feature>
<dbReference type="PANTHER" id="PTHR24252:SF8">
    <property type="entry name" value="ACROSIN"/>
    <property type="match status" value="1"/>
</dbReference>
<dbReference type="EC" id="3.4.21.10" evidence="2"/>
<keyword evidence="4 8" id="KW-0645">Protease</keyword>
<dbReference type="GO" id="GO:0006508">
    <property type="term" value="P:proteolysis"/>
    <property type="evidence" value="ECO:0007669"/>
    <property type="project" value="UniProtKB-KW"/>
</dbReference>
<dbReference type="PROSITE" id="PS50240">
    <property type="entry name" value="TRYPSIN_DOM"/>
    <property type="match status" value="1"/>
</dbReference>
<reference evidence="10" key="1">
    <citation type="submission" date="2020-02" db="EMBL/GenBank/DDBJ databases">
        <title>Bird 10,000 Genomes (B10K) Project - Family phase.</title>
        <authorList>
            <person name="Zhang G."/>
        </authorList>
    </citation>
    <scope>NUCLEOTIDE SEQUENCE</scope>
    <source>
        <strain evidence="10">B10K-DU-002-37</strain>
        <tissue evidence="10">Muscle</tissue>
    </source>
</reference>
<gene>
    <name evidence="10" type="primary">Acr_4</name>
    <name evidence="10" type="ORF">TRILEU_R03594</name>
</gene>
<accession>A0A852IYG6</accession>
<dbReference type="Proteomes" id="UP000627253">
    <property type="component" value="Unassembled WGS sequence"/>
</dbReference>
<keyword evidence="5 8" id="KW-0378">Hydrolase</keyword>
<dbReference type="PROSITE" id="PS00135">
    <property type="entry name" value="TRYPSIN_SER"/>
    <property type="match status" value="1"/>
</dbReference>
<dbReference type="CDD" id="cd00190">
    <property type="entry name" value="Tryp_SPc"/>
    <property type="match status" value="1"/>
</dbReference>
<comment type="catalytic activity">
    <reaction evidence="1">
        <text>Preferential cleavage: Arg-|-Xaa, Lys-|-Xaa.</text>
        <dbReference type="EC" id="3.4.21.10"/>
    </reaction>
</comment>
<name>A0A852IYG6_9PICI</name>
<evidence type="ECO:0000256" key="3">
    <source>
        <dbReference type="ARBA" id="ARBA00017161"/>
    </source>
</evidence>
<dbReference type="EMBL" id="WAAF01014007">
    <property type="protein sequence ID" value="NXX46911.1"/>
    <property type="molecule type" value="Genomic_DNA"/>
</dbReference>
<keyword evidence="11" id="KW-1185">Reference proteome</keyword>
<evidence type="ECO:0000256" key="8">
    <source>
        <dbReference type="RuleBase" id="RU363034"/>
    </source>
</evidence>
<evidence type="ECO:0000256" key="6">
    <source>
        <dbReference type="ARBA" id="ARBA00022825"/>
    </source>
</evidence>
<dbReference type="Pfam" id="PF00089">
    <property type="entry name" value="Trypsin"/>
    <property type="match status" value="1"/>
</dbReference>
<dbReference type="InterPro" id="IPR018114">
    <property type="entry name" value="TRYPSIN_HIS"/>
</dbReference>
<evidence type="ECO:0000256" key="5">
    <source>
        <dbReference type="ARBA" id="ARBA00022801"/>
    </source>
</evidence>
<dbReference type="AlphaFoldDB" id="A0A852IYG6"/>
<dbReference type="PRINTS" id="PR00722">
    <property type="entry name" value="CHYMOTRYPSIN"/>
</dbReference>
<organism evidence="10 11">
    <name type="scientific">Tricholaema leucomelas</name>
    <name type="common">pied barbet</name>
    <dbReference type="NCBI Taxonomy" id="240729"/>
    <lineage>
        <taxon>Eukaryota</taxon>
        <taxon>Metazoa</taxon>
        <taxon>Chordata</taxon>
        <taxon>Craniata</taxon>
        <taxon>Vertebrata</taxon>
        <taxon>Euteleostomi</taxon>
        <taxon>Archelosauria</taxon>
        <taxon>Archosauria</taxon>
        <taxon>Dinosauria</taxon>
        <taxon>Saurischia</taxon>
        <taxon>Theropoda</taxon>
        <taxon>Coelurosauria</taxon>
        <taxon>Aves</taxon>
        <taxon>Neognathae</taxon>
        <taxon>Neoaves</taxon>
        <taxon>Telluraves</taxon>
        <taxon>Coraciimorphae</taxon>
        <taxon>Piciformes</taxon>
        <taxon>Lybiidae</taxon>
        <taxon>Tricholaema lacrymosa</taxon>
    </lineage>
</organism>
<dbReference type="Gene3D" id="2.40.10.10">
    <property type="entry name" value="Trypsin-like serine proteases"/>
    <property type="match status" value="2"/>
</dbReference>
<evidence type="ECO:0000259" key="9">
    <source>
        <dbReference type="PROSITE" id="PS50240"/>
    </source>
</evidence>
<evidence type="ECO:0000256" key="4">
    <source>
        <dbReference type="ARBA" id="ARBA00022670"/>
    </source>
</evidence>
<feature type="non-terminal residue" evidence="10">
    <location>
        <position position="252"/>
    </location>
</feature>
<dbReference type="SUPFAM" id="SSF50494">
    <property type="entry name" value="Trypsin-like serine proteases"/>
    <property type="match status" value="1"/>
</dbReference>
<keyword evidence="6 8" id="KW-0720">Serine protease</keyword>
<proteinExistence type="predicted"/>
<protein>
    <recommendedName>
        <fullName evidence="3">Acrosin</fullName>
        <ecNumber evidence="2">3.4.21.10</ecNumber>
    </recommendedName>
</protein>
<feature type="domain" description="Peptidase S1" evidence="9">
    <location>
        <begin position="16"/>
        <end position="252"/>
    </location>
</feature>
<evidence type="ECO:0000256" key="1">
    <source>
        <dbReference type="ARBA" id="ARBA00001656"/>
    </source>
</evidence>